<geneLocation type="plasmid" evidence="2 3">
    <name>pJFP838A</name>
</geneLocation>
<evidence type="ECO:0000313" key="3">
    <source>
        <dbReference type="Proteomes" id="UP000070260"/>
    </source>
</evidence>
<keyword evidence="1" id="KW-1133">Transmembrane helix</keyword>
<evidence type="ECO:0000313" key="2">
    <source>
        <dbReference type="EMBL" id="AMN31184.1"/>
    </source>
</evidence>
<accession>A0A140GRM5</accession>
<reference evidence="2 3" key="1">
    <citation type="journal article" date="2016" name="PLoS ONE">
        <title>Plasmid Characterization and Chromosome Analysis of Two netF+ Clostridium perfringens Isolates Associated with Foal and Canine Necrotizing Enteritis.</title>
        <authorList>
            <person name="Mehdizadeh Gohari I."/>
            <person name="Kropinski A.M."/>
            <person name="Weese S.J."/>
            <person name="Parreira V.R."/>
            <person name="Whitehead A.E."/>
            <person name="Boerlin P."/>
            <person name="Prescott J.F."/>
        </authorList>
    </citation>
    <scope>NUCLEOTIDE SEQUENCE [LARGE SCALE GENOMIC DNA]</scope>
    <source>
        <strain evidence="2 3">JP838</strain>
        <plasmid evidence="3">Plasmid pJFP838A</plasmid>
    </source>
</reference>
<keyword evidence="2" id="KW-0614">Plasmid</keyword>
<dbReference type="EMBL" id="CP013615">
    <property type="protein sequence ID" value="AMN31184.1"/>
    <property type="molecule type" value="Genomic_DNA"/>
</dbReference>
<evidence type="ECO:0000256" key="1">
    <source>
        <dbReference type="SAM" id="Phobius"/>
    </source>
</evidence>
<gene>
    <name evidence="2" type="ORF">JFP838_pA0268</name>
</gene>
<dbReference type="RefSeq" id="WP_061429776.1">
    <property type="nucleotide sequence ID" value="NZ_CATNZX010000001.1"/>
</dbReference>
<protein>
    <submittedName>
        <fullName evidence="2">Uncharacterized protein</fullName>
    </submittedName>
</protein>
<dbReference type="AlphaFoldDB" id="A0A140GRM5"/>
<proteinExistence type="predicted"/>
<organism evidence="2 3">
    <name type="scientific">Clostridium perfringens</name>
    <dbReference type="NCBI Taxonomy" id="1502"/>
    <lineage>
        <taxon>Bacteria</taxon>
        <taxon>Bacillati</taxon>
        <taxon>Bacillota</taxon>
        <taxon>Clostridia</taxon>
        <taxon>Eubacteriales</taxon>
        <taxon>Clostridiaceae</taxon>
        <taxon>Clostridium</taxon>
    </lineage>
</organism>
<feature type="transmembrane region" description="Helical" evidence="1">
    <location>
        <begin position="6"/>
        <end position="28"/>
    </location>
</feature>
<name>A0A140GRM5_CLOPF</name>
<dbReference type="Proteomes" id="UP000070260">
    <property type="component" value="Plasmid pJFP838A"/>
</dbReference>
<keyword evidence="1" id="KW-0812">Transmembrane</keyword>
<keyword evidence="1" id="KW-0472">Membrane</keyword>
<dbReference type="PATRIC" id="fig|1502.177.peg.3476"/>
<sequence length="210" mass="24637">MFVKFLTILVYLTSIPAIILFFISFVLWMNQCLNNNMKFNTYSNKYINIKNKYSTFKEFEHAEYLLSEYFFESNMEKLEIKTIIVSVHDFCCKYNKVIGSIHYSDNDISSNKYIKEKDMLILINNLIYNNVKLYPSYNDVLLMIEEVGGLLSIYGDCDKVSLSGDYDFIDKCIDAVTNFMELSKALFKENTSRSFFKTTDVLINNFKNKS</sequence>